<gene>
    <name evidence="2" type="ORF">WOLCODRAFT_156941</name>
</gene>
<reference evidence="2 3" key="1">
    <citation type="journal article" date="2012" name="Science">
        <title>The Paleozoic origin of enzymatic lignin decomposition reconstructed from 31 fungal genomes.</title>
        <authorList>
            <person name="Floudas D."/>
            <person name="Binder M."/>
            <person name="Riley R."/>
            <person name="Barry K."/>
            <person name="Blanchette R.A."/>
            <person name="Henrissat B."/>
            <person name="Martinez A.T."/>
            <person name="Otillar R."/>
            <person name="Spatafora J.W."/>
            <person name="Yadav J.S."/>
            <person name="Aerts A."/>
            <person name="Benoit I."/>
            <person name="Boyd A."/>
            <person name="Carlson A."/>
            <person name="Copeland A."/>
            <person name="Coutinho P.M."/>
            <person name="de Vries R.P."/>
            <person name="Ferreira P."/>
            <person name="Findley K."/>
            <person name="Foster B."/>
            <person name="Gaskell J."/>
            <person name="Glotzer D."/>
            <person name="Gorecki P."/>
            <person name="Heitman J."/>
            <person name="Hesse C."/>
            <person name="Hori C."/>
            <person name="Igarashi K."/>
            <person name="Jurgens J.A."/>
            <person name="Kallen N."/>
            <person name="Kersten P."/>
            <person name="Kohler A."/>
            <person name="Kuees U."/>
            <person name="Kumar T.K.A."/>
            <person name="Kuo A."/>
            <person name="LaButti K."/>
            <person name="Larrondo L.F."/>
            <person name="Lindquist E."/>
            <person name="Ling A."/>
            <person name="Lombard V."/>
            <person name="Lucas S."/>
            <person name="Lundell T."/>
            <person name="Martin R."/>
            <person name="McLaughlin D.J."/>
            <person name="Morgenstern I."/>
            <person name="Morin E."/>
            <person name="Murat C."/>
            <person name="Nagy L.G."/>
            <person name="Nolan M."/>
            <person name="Ohm R.A."/>
            <person name="Patyshakuliyeva A."/>
            <person name="Rokas A."/>
            <person name="Ruiz-Duenas F.J."/>
            <person name="Sabat G."/>
            <person name="Salamov A."/>
            <person name="Samejima M."/>
            <person name="Schmutz J."/>
            <person name="Slot J.C."/>
            <person name="St John F."/>
            <person name="Stenlid J."/>
            <person name="Sun H."/>
            <person name="Sun S."/>
            <person name="Syed K."/>
            <person name="Tsang A."/>
            <person name="Wiebenga A."/>
            <person name="Young D."/>
            <person name="Pisabarro A."/>
            <person name="Eastwood D.C."/>
            <person name="Martin F."/>
            <person name="Cullen D."/>
            <person name="Grigoriev I.V."/>
            <person name="Hibbett D.S."/>
        </authorList>
    </citation>
    <scope>NUCLEOTIDE SEQUENCE [LARGE SCALE GENOMIC DNA]</scope>
    <source>
        <strain evidence="2 3">MD-104</strain>
    </source>
</reference>
<name>A0A2H3JBW9_WOLCO</name>
<keyword evidence="3" id="KW-1185">Reference proteome</keyword>
<feature type="compositionally biased region" description="Basic and acidic residues" evidence="1">
    <location>
        <begin position="76"/>
        <end position="89"/>
    </location>
</feature>
<evidence type="ECO:0000313" key="3">
    <source>
        <dbReference type="Proteomes" id="UP000218811"/>
    </source>
</evidence>
<protein>
    <submittedName>
        <fullName evidence="2">Uncharacterized protein</fullName>
    </submittedName>
</protein>
<sequence>MLEYWVSHNTHSSKYCSIYIENDVSSLRQHEGSLLHKGNVDCFAREQQRSGRRLTQGVVGAWEVVASLTSPPSAAPKERSLGEDVKPEALPDDDRESARRFRLEWRMVSAGMGEIYDPGDIPIRVKADCLSSHGGLDALKRIVSYCGAL</sequence>
<dbReference type="STRING" id="742152.A0A2H3JBW9"/>
<dbReference type="Proteomes" id="UP000218811">
    <property type="component" value="Unassembled WGS sequence"/>
</dbReference>
<dbReference type="AlphaFoldDB" id="A0A2H3JBW9"/>
<accession>A0A2H3JBW9</accession>
<evidence type="ECO:0000256" key="1">
    <source>
        <dbReference type="SAM" id="MobiDB-lite"/>
    </source>
</evidence>
<evidence type="ECO:0000313" key="2">
    <source>
        <dbReference type="EMBL" id="PCH36229.1"/>
    </source>
</evidence>
<dbReference type="OrthoDB" id="191651at2759"/>
<proteinExistence type="predicted"/>
<organism evidence="2 3">
    <name type="scientific">Wolfiporia cocos (strain MD-104)</name>
    <name type="common">Brown rot fungus</name>
    <dbReference type="NCBI Taxonomy" id="742152"/>
    <lineage>
        <taxon>Eukaryota</taxon>
        <taxon>Fungi</taxon>
        <taxon>Dikarya</taxon>
        <taxon>Basidiomycota</taxon>
        <taxon>Agaricomycotina</taxon>
        <taxon>Agaricomycetes</taxon>
        <taxon>Polyporales</taxon>
        <taxon>Phaeolaceae</taxon>
        <taxon>Wolfiporia</taxon>
    </lineage>
</organism>
<feature type="region of interest" description="Disordered" evidence="1">
    <location>
        <begin position="70"/>
        <end position="95"/>
    </location>
</feature>
<dbReference type="EMBL" id="KB467876">
    <property type="protein sequence ID" value="PCH36229.1"/>
    <property type="molecule type" value="Genomic_DNA"/>
</dbReference>